<dbReference type="Gene3D" id="2.40.160.170">
    <property type="match status" value="1"/>
</dbReference>
<evidence type="ECO:0008006" key="3">
    <source>
        <dbReference type="Google" id="ProtNLM"/>
    </source>
</evidence>
<dbReference type="Proteomes" id="UP000589520">
    <property type="component" value="Unassembled WGS sequence"/>
</dbReference>
<protein>
    <recommendedName>
        <fullName evidence="3">Outer membrane protein beta-barrel domain-containing protein</fullName>
    </recommendedName>
</protein>
<reference evidence="1 2" key="1">
    <citation type="submission" date="2020-07" db="EMBL/GenBank/DDBJ databases">
        <title>Genomic Encyclopedia of Type Strains, Phase IV (KMG-V): Genome sequencing to study the core and pangenomes of soil and plant-associated prokaryotes.</title>
        <authorList>
            <person name="Whitman W."/>
        </authorList>
    </citation>
    <scope>NUCLEOTIDE SEQUENCE [LARGE SCALE GENOMIC DNA]</scope>
    <source>
        <strain evidence="1 2">X4EP2</strain>
    </source>
</reference>
<evidence type="ECO:0000313" key="1">
    <source>
        <dbReference type="EMBL" id="NYF80798.1"/>
    </source>
</evidence>
<comment type="caution">
    <text evidence="1">The sequence shown here is derived from an EMBL/GenBank/DDBJ whole genome shotgun (WGS) entry which is preliminary data.</text>
</comment>
<proteinExistence type="predicted"/>
<gene>
    <name evidence="1" type="ORF">HDF17_003118</name>
</gene>
<accession>A0A7Y9PJ05</accession>
<organism evidence="1 2">
    <name type="scientific">Granulicella arctica</name>
    <dbReference type="NCBI Taxonomy" id="940613"/>
    <lineage>
        <taxon>Bacteria</taxon>
        <taxon>Pseudomonadati</taxon>
        <taxon>Acidobacteriota</taxon>
        <taxon>Terriglobia</taxon>
        <taxon>Terriglobales</taxon>
        <taxon>Acidobacteriaceae</taxon>
        <taxon>Granulicella</taxon>
    </lineage>
</organism>
<evidence type="ECO:0000313" key="2">
    <source>
        <dbReference type="Proteomes" id="UP000589520"/>
    </source>
</evidence>
<dbReference type="RefSeq" id="WP_179492459.1">
    <property type="nucleotide sequence ID" value="NZ_JACCCW010000002.1"/>
</dbReference>
<keyword evidence="2" id="KW-1185">Reference proteome</keyword>
<name>A0A7Y9PJ05_9BACT</name>
<dbReference type="AlphaFoldDB" id="A0A7Y9PJ05"/>
<dbReference type="EMBL" id="JACCCW010000002">
    <property type="protein sequence ID" value="NYF80798.1"/>
    <property type="molecule type" value="Genomic_DNA"/>
</dbReference>
<sequence>MRLPPSATPPPSYHPFTAVGIDWHAGLNGVGFDVATPLEGRFNLRIGFDFFDYTTSFQEQGANISATLHMRASHASLDWFPFGGKFHVSPLFEFANNNRVQATAIIPAGSTITVNGQDYESSSTNPLEGNGEVSFRRVAPGLTAGFGNIIPRANRHLSLPVEAGFYYVGQPRLKVNFQGTACDPDYPPAEGCMVVAQNPGFQQNLAAFIARNNHNLSYASFFPVLSFGVGYSF</sequence>